<feature type="region of interest" description="Disordered" evidence="1">
    <location>
        <begin position="320"/>
        <end position="339"/>
    </location>
</feature>
<name>A0A167WCJ7_9EURO</name>
<feature type="region of interest" description="Disordered" evidence="1">
    <location>
        <begin position="212"/>
        <end position="283"/>
    </location>
</feature>
<feature type="compositionally biased region" description="Polar residues" evidence="1">
    <location>
        <begin position="452"/>
        <end position="467"/>
    </location>
</feature>
<feature type="region of interest" description="Disordered" evidence="1">
    <location>
        <begin position="82"/>
        <end position="103"/>
    </location>
</feature>
<feature type="compositionally biased region" description="Polar residues" evidence="1">
    <location>
        <begin position="320"/>
        <end position="329"/>
    </location>
</feature>
<feature type="region of interest" description="Disordered" evidence="1">
    <location>
        <begin position="124"/>
        <end position="172"/>
    </location>
</feature>
<feature type="region of interest" description="Disordered" evidence="1">
    <location>
        <begin position="827"/>
        <end position="847"/>
    </location>
</feature>
<evidence type="ECO:0000313" key="3">
    <source>
        <dbReference type="Proteomes" id="UP000242877"/>
    </source>
</evidence>
<feature type="compositionally biased region" description="Low complexity" evidence="1">
    <location>
        <begin position="93"/>
        <end position="103"/>
    </location>
</feature>
<dbReference type="OrthoDB" id="10525181at2759"/>
<gene>
    <name evidence="2" type="ORF">AAP_04772</name>
</gene>
<evidence type="ECO:0000256" key="1">
    <source>
        <dbReference type="SAM" id="MobiDB-lite"/>
    </source>
</evidence>
<protein>
    <submittedName>
        <fullName evidence="2">Uncharacterized protein</fullName>
    </submittedName>
</protein>
<dbReference type="Proteomes" id="UP000242877">
    <property type="component" value="Unassembled WGS sequence"/>
</dbReference>
<feature type="region of interest" description="Disordered" evidence="1">
    <location>
        <begin position="452"/>
        <end position="479"/>
    </location>
</feature>
<feature type="region of interest" description="Disordered" evidence="1">
    <location>
        <begin position="567"/>
        <end position="594"/>
    </location>
</feature>
<feature type="compositionally biased region" description="Polar residues" evidence="1">
    <location>
        <begin position="214"/>
        <end position="225"/>
    </location>
</feature>
<feature type="compositionally biased region" description="Low complexity" evidence="1">
    <location>
        <begin position="246"/>
        <end position="259"/>
    </location>
</feature>
<feature type="compositionally biased region" description="Polar residues" evidence="1">
    <location>
        <begin position="152"/>
        <end position="164"/>
    </location>
</feature>
<proteinExistence type="predicted"/>
<organism evidence="2 3">
    <name type="scientific">Ascosphaera apis ARSEF 7405</name>
    <dbReference type="NCBI Taxonomy" id="392613"/>
    <lineage>
        <taxon>Eukaryota</taxon>
        <taxon>Fungi</taxon>
        <taxon>Dikarya</taxon>
        <taxon>Ascomycota</taxon>
        <taxon>Pezizomycotina</taxon>
        <taxon>Eurotiomycetes</taxon>
        <taxon>Eurotiomycetidae</taxon>
        <taxon>Onygenales</taxon>
        <taxon>Ascosphaeraceae</taxon>
        <taxon>Ascosphaera</taxon>
    </lineage>
</organism>
<feature type="compositionally biased region" description="Basic and acidic residues" evidence="1">
    <location>
        <begin position="273"/>
        <end position="283"/>
    </location>
</feature>
<feature type="compositionally biased region" description="Polar residues" evidence="1">
    <location>
        <begin position="234"/>
        <end position="245"/>
    </location>
</feature>
<comment type="caution">
    <text evidence="2">The sequence shown here is derived from an EMBL/GenBank/DDBJ whole genome shotgun (WGS) entry which is preliminary data.</text>
</comment>
<evidence type="ECO:0000313" key="2">
    <source>
        <dbReference type="EMBL" id="KZZ88674.1"/>
    </source>
</evidence>
<dbReference type="EMBL" id="AZGZ01000024">
    <property type="protein sequence ID" value="KZZ88674.1"/>
    <property type="molecule type" value="Genomic_DNA"/>
</dbReference>
<dbReference type="AlphaFoldDB" id="A0A167WCJ7"/>
<feature type="compositionally biased region" description="Low complexity" evidence="1">
    <location>
        <begin position="723"/>
        <end position="736"/>
    </location>
</feature>
<dbReference type="VEuPathDB" id="FungiDB:AAP_04772"/>
<sequence>MSTPTKPRAIACMAQRTDSLNQPERTWAQIAAQASQVPIKSEAQMSTVCRIRKTNGTVNLVQKSGAKTVVVPRTFIASRKPAPEFTCSPLSTPPDSRQSSVSSSATIVIPLAPVGKKRFTYAQAVASRPQGQTKAESAKRSNRSSPGKPDTRSVTSSNGEQVQTPMRRIESHNPFWALRDIVPRSNSGSSTSSDGSRSPFLSAREYALNPRQDAGSTCLGSTGSREQQDCSVGASGSESINRLLNTSSDSASAVSSASESETRRRSSFKGPKNSRDRPRPLVLTDEEKYGLNGYGGPMSSPISISGHTASSGTWTRCRNIWNDSGTTPASPFEEKNRHREQQLLQMIEDNHRGIGQDHPKHYRGDSDDAVFPVIDSKDIDVAVSVFNSLATPSHAQGSQNSYTKTDVIAPMTDTLSFTDLLGPLLSGPHDAEDHSNSSCSHEANMPSNIVSSDGKVQQTTNSHTQGTAKVGGQLRGAGQTHDQTMNNVAMTSPSQVIAPVMKLQDLFDRYKDRNLTFNDDKSVTSTMSSEQGQQRVCNSARPVQVSTIYTSSKPASIDKLKNQMWDSRAELSKTPNNSASVPFGWKTPSQSSPTAQEEFDRMLSSGYKIPDNDIQECRQQIGCVTPCGTALLDPTAPTFSPIDWRILKKRMSPYYNTCVSSSVQPPPCPPIQQPPSQLLPPRTPKLRPISPIDIPQYEVEQLPSPYQPPRSIFSSAKSHVLTSSPSPSYPSVPASPTEMRHRRGWRAPSRMMSGYVGAQKDGLELQQHLLHSQHHYNQSQQARQYSLSPHRKYAYAHPSVYEVSPVGSSVKHCGDDATRMASGIGRMSLEDRNNSPGGDVIGSTRSSSESSVVLTSFLDFVDPNMDEDTMESLWKK</sequence>
<feature type="region of interest" description="Disordered" evidence="1">
    <location>
        <begin position="719"/>
        <end position="742"/>
    </location>
</feature>
<reference evidence="2 3" key="1">
    <citation type="journal article" date="2016" name="Genome Biol. Evol.">
        <title>Divergent and convergent evolution of fungal pathogenicity.</title>
        <authorList>
            <person name="Shang Y."/>
            <person name="Xiao G."/>
            <person name="Zheng P."/>
            <person name="Cen K."/>
            <person name="Zhan S."/>
            <person name="Wang C."/>
        </authorList>
    </citation>
    <scope>NUCLEOTIDE SEQUENCE [LARGE SCALE GENOMIC DNA]</scope>
    <source>
        <strain evidence="2 3">ARSEF 7405</strain>
    </source>
</reference>
<keyword evidence="3" id="KW-1185">Reference proteome</keyword>
<accession>A0A167WCJ7</accession>